<feature type="binding site" evidence="5">
    <location>
        <begin position="116"/>
        <end position="120"/>
    </location>
    <ligand>
        <name>S-adenosyl-L-methionine</name>
        <dbReference type="ChEBI" id="CHEBI:59789"/>
    </ligand>
</feature>
<dbReference type="SUPFAM" id="SSF53335">
    <property type="entry name" value="S-adenosyl-L-methionine-dependent methyltransferases"/>
    <property type="match status" value="1"/>
</dbReference>
<dbReference type="NCBIfam" id="TIGR00536">
    <property type="entry name" value="hemK_fam"/>
    <property type="match status" value="1"/>
</dbReference>
<evidence type="ECO:0000256" key="2">
    <source>
        <dbReference type="ARBA" id="ARBA00022679"/>
    </source>
</evidence>
<feature type="domain" description="Release factor glutamine methyltransferase N-terminal" evidence="7">
    <location>
        <begin position="6"/>
        <end position="73"/>
    </location>
</feature>
<dbReference type="PANTHER" id="PTHR18895:SF74">
    <property type="entry name" value="MTRF1L RELEASE FACTOR GLUTAMINE METHYLTRANSFERASE"/>
    <property type="match status" value="1"/>
</dbReference>
<evidence type="ECO:0000256" key="4">
    <source>
        <dbReference type="ARBA" id="ARBA00048391"/>
    </source>
</evidence>
<dbReference type="Pfam" id="PF05175">
    <property type="entry name" value="MTS"/>
    <property type="match status" value="1"/>
</dbReference>
<evidence type="ECO:0000259" key="6">
    <source>
        <dbReference type="Pfam" id="PF05175"/>
    </source>
</evidence>
<sequence length="280" mass="31443">MNYKSWIEHAKSQVAQQAGDVQSVQWLVMDVLGWSRMDLILNESTTIPTHIEEKLNIGLNQLMNHVPVQYIVGHAAFYGRSFKVNENVLIPRPETEEVVAHFLKEVPTSGTVADIGTGSGVLAVTIKAEKPQLQVYASDISTKAIDVAKDNAKSHHTAIQFIVGEGLKPYIEAGIMLDGLISNPPYISDNERDVMDTSVIQYEPHIALFAENNGYAVYEQIFQDLPKVMRHGAPVVLEIGYQQGDDLKQLLFTYHPHITAHVHQDINKNERILSFTWFKQ</sequence>
<dbReference type="GO" id="GO:0032259">
    <property type="term" value="P:methylation"/>
    <property type="evidence" value="ECO:0007669"/>
    <property type="project" value="UniProtKB-KW"/>
</dbReference>
<organism evidence="8 9">
    <name type="scientific">Staphylococcus canis</name>
    <dbReference type="NCBI Taxonomy" id="2724942"/>
    <lineage>
        <taxon>Bacteria</taxon>
        <taxon>Bacillati</taxon>
        <taxon>Bacillota</taxon>
        <taxon>Bacilli</taxon>
        <taxon>Bacillales</taxon>
        <taxon>Staphylococcaceae</taxon>
        <taxon>Staphylococcus</taxon>
    </lineage>
</organism>
<dbReference type="EMBL" id="JABANU010000018">
    <property type="protein sequence ID" value="MBI5975529.1"/>
    <property type="molecule type" value="Genomic_DNA"/>
</dbReference>
<feature type="binding site" evidence="5">
    <location>
        <begin position="183"/>
        <end position="186"/>
    </location>
    <ligand>
        <name>substrate</name>
    </ligand>
</feature>
<dbReference type="CDD" id="cd02440">
    <property type="entry name" value="AdoMet_MTases"/>
    <property type="match status" value="1"/>
</dbReference>
<protein>
    <recommendedName>
        <fullName evidence="5">Release factor glutamine methyltransferase</fullName>
        <shortName evidence="5">RF MTase</shortName>
        <ecNumber evidence="5">2.1.1.297</ecNumber>
    </recommendedName>
    <alternativeName>
        <fullName evidence="5">N5-glutamine methyltransferase PrmC</fullName>
    </alternativeName>
    <alternativeName>
        <fullName evidence="5">Protein-(glutamine-N5) MTase PrmC</fullName>
    </alternativeName>
    <alternativeName>
        <fullName evidence="5">Protein-glutamine N-methyltransferase PrmC</fullName>
    </alternativeName>
</protein>
<comment type="caution">
    <text evidence="8">The sequence shown here is derived from an EMBL/GenBank/DDBJ whole genome shotgun (WGS) entry which is preliminary data.</text>
</comment>
<comment type="catalytic activity">
    <reaction evidence="4 5">
        <text>L-glutaminyl-[peptide chain release factor] + S-adenosyl-L-methionine = N(5)-methyl-L-glutaminyl-[peptide chain release factor] + S-adenosyl-L-homocysteine + H(+)</text>
        <dbReference type="Rhea" id="RHEA:42896"/>
        <dbReference type="Rhea" id="RHEA-COMP:10271"/>
        <dbReference type="Rhea" id="RHEA-COMP:10272"/>
        <dbReference type="ChEBI" id="CHEBI:15378"/>
        <dbReference type="ChEBI" id="CHEBI:30011"/>
        <dbReference type="ChEBI" id="CHEBI:57856"/>
        <dbReference type="ChEBI" id="CHEBI:59789"/>
        <dbReference type="ChEBI" id="CHEBI:61891"/>
        <dbReference type="EC" id="2.1.1.297"/>
    </reaction>
</comment>
<evidence type="ECO:0000256" key="5">
    <source>
        <dbReference type="HAMAP-Rule" id="MF_02126"/>
    </source>
</evidence>
<dbReference type="EC" id="2.1.1.297" evidence="5"/>
<name>A0ABS0TCS1_9STAP</name>
<dbReference type="GO" id="GO:0102559">
    <property type="term" value="F:peptide chain release factor N(5)-glutamine methyltransferase activity"/>
    <property type="evidence" value="ECO:0007669"/>
    <property type="project" value="UniProtKB-EC"/>
</dbReference>
<evidence type="ECO:0000259" key="7">
    <source>
        <dbReference type="Pfam" id="PF17827"/>
    </source>
</evidence>
<dbReference type="Gene3D" id="3.40.50.150">
    <property type="entry name" value="Vaccinia Virus protein VP39"/>
    <property type="match status" value="1"/>
</dbReference>
<dbReference type="InterPro" id="IPR004556">
    <property type="entry name" value="HemK-like"/>
</dbReference>
<dbReference type="InterPro" id="IPR019874">
    <property type="entry name" value="RF_methyltr_PrmC"/>
</dbReference>
<reference evidence="8 9" key="1">
    <citation type="submission" date="2020-04" db="EMBL/GenBank/DDBJ databases">
        <title>Staphylococcus species from domestic dog.</title>
        <authorList>
            <person name="Paterson G.K."/>
        </authorList>
    </citation>
    <scope>NUCLEOTIDE SEQUENCE [LARGE SCALE GENOMIC DNA]</scope>
    <source>
        <strain evidence="8 9">H16/1A</strain>
    </source>
</reference>
<keyword evidence="9" id="KW-1185">Reference proteome</keyword>
<gene>
    <name evidence="5 8" type="primary">prmC</name>
    <name evidence="8" type="ORF">HHH54_07915</name>
</gene>
<keyword evidence="3 5" id="KW-0949">S-adenosyl-L-methionine</keyword>
<evidence type="ECO:0000313" key="9">
    <source>
        <dbReference type="Proteomes" id="UP000751852"/>
    </source>
</evidence>
<feature type="binding site" evidence="5">
    <location>
        <position position="183"/>
    </location>
    <ligand>
        <name>S-adenosyl-L-methionine</name>
        <dbReference type="ChEBI" id="CHEBI:59789"/>
    </ligand>
</feature>
<evidence type="ECO:0000256" key="1">
    <source>
        <dbReference type="ARBA" id="ARBA00022603"/>
    </source>
</evidence>
<keyword evidence="2 5" id="KW-0808">Transferase</keyword>
<dbReference type="InterPro" id="IPR007848">
    <property type="entry name" value="Small_mtfrase_dom"/>
</dbReference>
<dbReference type="InterPro" id="IPR050320">
    <property type="entry name" value="N5-glutamine_MTase"/>
</dbReference>
<dbReference type="NCBIfam" id="TIGR03534">
    <property type="entry name" value="RF_mod_PrmC"/>
    <property type="match status" value="1"/>
</dbReference>
<accession>A0ABS0TCS1</accession>
<dbReference type="InterPro" id="IPR029063">
    <property type="entry name" value="SAM-dependent_MTases_sf"/>
</dbReference>
<dbReference type="InterPro" id="IPR002052">
    <property type="entry name" value="DNA_methylase_N6_adenine_CS"/>
</dbReference>
<comment type="caution">
    <text evidence="5">Lacks conserved residue(s) required for the propagation of feature annotation.</text>
</comment>
<dbReference type="RefSeq" id="WP_198618305.1">
    <property type="nucleotide sequence ID" value="NZ_JABANU010000018.1"/>
</dbReference>
<dbReference type="InterPro" id="IPR040758">
    <property type="entry name" value="PrmC_N"/>
</dbReference>
<dbReference type="Gene3D" id="1.10.8.10">
    <property type="entry name" value="DNA helicase RuvA subunit, C-terminal domain"/>
    <property type="match status" value="1"/>
</dbReference>
<feature type="binding site" evidence="5">
    <location>
        <position position="139"/>
    </location>
    <ligand>
        <name>S-adenosyl-L-methionine</name>
        <dbReference type="ChEBI" id="CHEBI:59789"/>
    </ligand>
</feature>
<dbReference type="PANTHER" id="PTHR18895">
    <property type="entry name" value="HEMK METHYLTRANSFERASE"/>
    <property type="match status" value="1"/>
</dbReference>
<keyword evidence="1 5" id="KW-0489">Methyltransferase</keyword>
<dbReference type="Pfam" id="PF17827">
    <property type="entry name" value="PrmC_N"/>
    <property type="match status" value="1"/>
</dbReference>
<comment type="function">
    <text evidence="5">Methylates the class 1 translation termination release factors RF1/PrfA and RF2/PrfB on the glutamine residue of the universally conserved GGQ motif.</text>
</comment>
<dbReference type="Proteomes" id="UP000751852">
    <property type="component" value="Unassembled WGS sequence"/>
</dbReference>
<comment type="similarity">
    <text evidence="5">Belongs to the protein N5-glutamine methyltransferase family. PrmC subfamily.</text>
</comment>
<feature type="domain" description="Methyltransferase small" evidence="6">
    <location>
        <begin position="101"/>
        <end position="192"/>
    </location>
</feature>
<dbReference type="HAMAP" id="MF_02126">
    <property type="entry name" value="RF_methyltr_PrmC"/>
    <property type="match status" value="1"/>
</dbReference>
<evidence type="ECO:0000256" key="3">
    <source>
        <dbReference type="ARBA" id="ARBA00022691"/>
    </source>
</evidence>
<dbReference type="PROSITE" id="PS00092">
    <property type="entry name" value="N6_MTASE"/>
    <property type="match status" value="1"/>
</dbReference>
<evidence type="ECO:0000313" key="8">
    <source>
        <dbReference type="EMBL" id="MBI5975529.1"/>
    </source>
</evidence>
<proteinExistence type="inferred from homology"/>